<comment type="caution">
    <text evidence="2">The sequence shown here is derived from an EMBL/GenBank/DDBJ whole genome shotgun (WGS) entry which is preliminary data.</text>
</comment>
<dbReference type="EMBL" id="JACRST010000008">
    <property type="protein sequence ID" value="MBC8546704.1"/>
    <property type="molecule type" value="Genomic_DNA"/>
</dbReference>
<feature type="domain" description="LysM" evidence="1">
    <location>
        <begin position="7"/>
        <end position="51"/>
    </location>
</feature>
<accession>A0A926E0A2</accession>
<keyword evidence="3" id="KW-1185">Reference proteome</keyword>
<dbReference type="PROSITE" id="PS51782">
    <property type="entry name" value="LYSM"/>
    <property type="match status" value="1"/>
</dbReference>
<dbReference type="SMART" id="SM00257">
    <property type="entry name" value="LysM"/>
    <property type="match status" value="1"/>
</dbReference>
<dbReference type="Pfam" id="PF01476">
    <property type="entry name" value="LysM"/>
    <property type="match status" value="1"/>
</dbReference>
<sequence length="248" mass="28456">MYCANQLSYVIREGDNLYQLARYYQTTVPSILSQNPNLDPYNLQIGASIVICPGENFAMHPTNPPTCPNPTQQIALINHMRLVWLQHVYWTRMLLISIADRLRDQSAVTNRLLQNPNDIADIFSNYYSADVAKLIAQLLTEHLQIGAALITALRDGKTTEANNLNRQWYLNADKMADAFASINPYYLREDVRKMLYDHLKLTTQEVAMRLAGNYTADIEAFHKVEQEVLSMADYFTSGLMRQFPQKFN</sequence>
<protein>
    <submittedName>
        <fullName evidence="2">LysM peptidoglycan-binding domain-containing protein</fullName>
    </submittedName>
</protein>
<evidence type="ECO:0000313" key="2">
    <source>
        <dbReference type="EMBL" id="MBC8546704.1"/>
    </source>
</evidence>
<dbReference type="RefSeq" id="WP_249282783.1">
    <property type="nucleotide sequence ID" value="NZ_JACRST010000008.1"/>
</dbReference>
<reference evidence="2" key="1">
    <citation type="submission" date="2020-08" db="EMBL/GenBank/DDBJ databases">
        <title>Genome public.</title>
        <authorList>
            <person name="Liu C."/>
            <person name="Sun Q."/>
        </authorList>
    </citation>
    <scope>NUCLEOTIDE SEQUENCE</scope>
    <source>
        <strain evidence="2">NSJ-31</strain>
    </source>
</reference>
<dbReference type="SUPFAM" id="SSF54106">
    <property type="entry name" value="LysM domain"/>
    <property type="match status" value="1"/>
</dbReference>
<dbReference type="AlphaFoldDB" id="A0A926E0A2"/>
<name>A0A926E0A2_9FIRM</name>
<dbReference type="InterPro" id="IPR036779">
    <property type="entry name" value="LysM_dom_sf"/>
</dbReference>
<dbReference type="Gene3D" id="3.10.350.10">
    <property type="entry name" value="LysM domain"/>
    <property type="match status" value="1"/>
</dbReference>
<dbReference type="Proteomes" id="UP000653127">
    <property type="component" value="Unassembled WGS sequence"/>
</dbReference>
<gene>
    <name evidence="2" type="ORF">H8711_07110</name>
</gene>
<dbReference type="InterPro" id="IPR018392">
    <property type="entry name" value="LysM"/>
</dbReference>
<organism evidence="2 3">
    <name type="scientific">Ligaoa zhengdingensis</name>
    <dbReference type="NCBI Taxonomy" id="2763658"/>
    <lineage>
        <taxon>Bacteria</taxon>
        <taxon>Bacillati</taxon>
        <taxon>Bacillota</taxon>
        <taxon>Clostridia</taxon>
        <taxon>Eubacteriales</taxon>
        <taxon>Oscillospiraceae</taxon>
        <taxon>Ligaoa</taxon>
    </lineage>
</organism>
<evidence type="ECO:0000313" key="3">
    <source>
        <dbReference type="Proteomes" id="UP000653127"/>
    </source>
</evidence>
<evidence type="ECO:0000259" key="1">
    <source>
        <dbReference type="PROSITE" id="PS51782"/>
    </source>
</evidence>
<proteinExistence type="predicted"/>